<dbReference type="EMBL" id="AUZX01000586">
    <property type="protein sequence ID" value="EQD80553.1"/>
    <property type="molecule type" value="Genomic_DNA"/>
</dbReference>
<dbReference type="GO" id="GO:0006355">
    <property type="term" value="P:regulation of DNA-templated transcription"/>
    <property type="evidence" value="ECO:0007669"/>
    <property type="project" value="InterPro"/>
</dbReference>
<dbReference type="InterPro" id="IPR015358">
    <property type="entry name" value="Tscrpt_reg_MerR_DNA-bd"/>
</dbReference>
<dbReference type="SUPFAM" id="SSF46955">
    <property type="entry name" value="Putative DNA-binding domain"/>
    <property type="match status" value="1"/>
</dbReference>
<keyword evidence="2" id="KW-0804">Transcription</keyword>
<dbReference type="InterPro" id="IPR009061">
    <property type="entry name" value="DNA-bd_dom_put_sf"/>
</dbReference>
<keyword evidence="1" id="KW-0805">Transcription regulation</keyword>
<evidence type="ECO:0000256" key="1">
    <source>
        <dbReference type="ARBA" id="ARBA00023015"/>
    </source>
</evidence>
<dbReference type="GO" id="GO:0003677">
    <property type="term" value="F:DNA binding"/>
    <property type="evidence" value="ECO:0007669"/>
    <property type="project" value="InterPro"/>
</dbReference>
<dbReference type="Gene3D" id="1.10.1660.10">
    <property type="match status" value="1"/>
</dbReference>
<sequence>NYRWYDQGSLERLRFIKLAHSGGFSLNDIRAMLEPGDGSSLQCRRVGELIAHRLEKVKTQINELRRLEKVLTRELALCRAGKSPRCAVVDELRIAAKQSRD</sequence>
<evidence type="ECO:0000256" key="2">
    <source>
        <dbReference type="ARBA" id="ARBA00023163"/>
    </source>
</evidence>
<dbReference type="InterPro" id="IPR000551">
    <property type="entry name" value="MerR-type_HTH_dom"/>
</dbReference>
<gene>
    <name evidence="4" type="ORF">B1A_00774</name>
</gene>
<organism evidence="4">
    <name type="scientific">mine drainage metagenome</name>
    <dbReference type="NCBI Taxonomy" id="410659"/>
    <lineage>
        <taxon>unclassified sequences</taxon>
        <taxon>metagenomes</taxon>
        <taxon>ecological metagenomes</taxon>
    </lineage>
</organism>
<dbReference type="AlphaFoldDB" id="T1CFR2"/>
<feature type="domain" description="HTH merR-type" evidence="3">
    <location>
        <begin position="1"/>
        <end position="35"/>
    </location>
</feature>
<evidence type="ECO:0000259" key="3">
    <source>
        <dbReference type="PROSITE" id="PS50937"/>
    </source>
</evidence>
<proteinExistence type="predicted"/>
<dbReference type="Pfam" id="PF09278">
    <property type="entry name" value="MerR-DNA-bind"/>
    <property type="match status" value="1"/>
</dbReference>
<name>T1CFR2_9ZZZZ</name>
<protein>
    <submittedName>
        <fullName evidence="4">Transcription regulator MerR, DNA binding domain protein</fullName>
    </submittedName>
</protein>
<feature type="non-terminal residue" evidence="4">
    <location>
        <position position="1"/>
    </location>
</feature>
<evidence type="ECO:0000313" key="4">
    <source>
        <dbReference type="EMBL" id="EQD80553.1"/>
    </source>
</evidence>
<dbReference type="PROSITE" id="PS50937">
    <property type="entry name" value="HTH_MERR_2"/>
    <property type="match status" value="1"/>
</dbReference>
<reference evidence="4" key="2">
    <citation type="journal article" date="2014" name="ISME J.">
        <title>Microbial stratification in low pH oxic and suboxic macroscopic growths along an acid mine drainage.</title>
        <authorList>
            <person name="Mendez-Garcia C."/>
            <person name="Mesa V."/>
            <person name="Sprenger R.R."/>
            <person name="Richter M."/>
            <person name="Diez M.S."/>
            <person name="Solano J."/>
            <person name="Bargiela R."/>
            <person name="Golyshina O.V."/>
            <person name="Manteca A."/>
            <person name="Ramos J.L."/>
            <person name="Gallego J.R."/>
            <person name="Llorente I."/>
            <person name="Martins Dos Santos V.A."/>
            <person name="Jensen O.N."/>
            <person name="Pelaez A.I."/>
            <person name="Sanchez J."/>
            <person name="Ferrer M."/>
        </authorList>
    </citation>
    <scope>NUCLEOTIDE SEQUENCE</scope>
</reference>
<accession>T1CFR2</accession>
<reference evidence="4" key="1">
    <citation type="submission" date="2013-08" db="EMBL/GenBank/DDBJ databases">
        <authorList>
            <person name="Mendez C."/>
            <person name="Richter M."/>
            <person name="Ferrer M."/>
            <person name="Sanchez J."/>
        </authorList>
    </citation>
    <scope>NUCLEOTIDE SEQUENCE</scope>
</reference>
<comment type="caution">
    <text evidence="4">The sequence shown here is derived from an EMBL/GenBank/DDBJ whole genome shotgun (WGS) entry which is preliminary data.</text>
</comment>